<proteinExistence type="predicted"/>
<gene>
    <name evidence="1" type="ORF">S03H2_47118</name>
</gene>
<accession>X1IJ09</accession>
<protein>
    <submittedName>
        <fullName evidence="1">Uncharacterized protein</fullName>
    </submittedName>
</protein>
<comment type="caution">
    <text evidence="1">The sequence shown here is derived from an EMBL/GenBank/DDBJ whole genome shotgun (WGS) entry which is preliminary data.</text>
</comment>
<dbReference type="AlphaFoldDB" id="X1IJ09"/>
<sequence>MPHSWEIVQQRADSCLIAIVSPPGGVSVDWALSW</sequence>
<reference evidence="1" key="1">
    <citation type="journal article" date="2014" name="Front. Microbiol.">
        <title>High frequency of phylogenetically diverse reductive dehalogenase-homologous genes in deep subseafloor sedimentary metagenomes.</title>
        <authorList>
            <person name="Kawai M."/>
            <person name="Futagami T."/>
            <person name="Toyoda A."/>
            <person name="Takaki Y."/>
            <person name="Nishi S."/>
            <person name="Hori S."/>
            <person name="Arai W."/>
            <person name="Tsubouchi T."/>
            <person name="Morono Y."/>
            <person name="Uchiyama I."/>
            <person name="Ito T."/>
            <person name="Fujiyama A."/>
            <person name="Inagaki F."/>
            <person name="Takami H."/>
        </authorList>
    </citation>
    <scope>NUCLEOTIDE SEQUENCE</scope>
    <source>
        <strain evidence="1">Expedition CK06-06</strain>
    </source>
</reference>
<organism evidence="1">
    <name type="scientific">marine sediment metagenome</name>
    <dbReference type="NCBI Taxonomy" id="412755"/>
    <lineage>
        <taxon>unclassified sequences</taxon>
        <taxon>metagenomes</taxon>
        <taxon>ecological metagenomes</taxon>
    </lineage>
</organism>
<name>X1IJ09_9ZZZZ</name>
<dbReference type="EMBL" id="BARU01029641">
    <property type="protein sequence ID" value="GAH69245.1"/>
    <property type="molecule type" value="Genomic_DNA"/>
</dbReference>
<evidence type="ECO:0000313" key="1">
    <source>
        <dbReference type="EMBL" id="GAH69245.1"/>
    </source>
</evidence>
<feature type="non-terminal residue" evidence="1">
    <location>
        <position position="34"/>
    </location>
</feature>